<dbReference type="InterPro" id="IPR042197">
    <property type="entry name" value="Apaf_helical"/>
</dbReference>
<dbReference type="GO" id="GO:0005524">
    <property type="term" value="F:ATP binding"/>
    <property type="evidence" value="ECO:0007669"/>
    <property type="project" value="UniProtKB-KW"/>
</dbReference>
<dbReference type="FunFam" id="3.40.50.300:FF:001091">
    <property type="entry name" value="Probable disease resistance protein At1g61300"/>
    <property type="match status" value="1"/>
</dbReference>
<feature type="compositionally biased region" description="Basic and acidic residues" evidence="7">
    <location>
        <begin position="165"/>
        <end position="217"/>
    </location>
</feature>
<dbReference type="Pfam" id="PF23559">
    <property type="entry name" value="WHD_DRP"/>
    <property type="match status" value="1"/>
</dbReference>
<dbReference type="Pfam" id="PF23598">
    <property type="entry name" value="LRR_14"/>
    <property type="match status" value="1"/>
</dbReference>
<dbReference type="GO" id="GO:0098542">
    <property type="term" value="P:defense response to other organism"/>
    <property type="evidence" value="ECO:0007669"/>
    <property type="project" value="TreeGrafter"/>
</dbReference>
<dbReference type="EMBL" id="CACTIH010005460">
    <property type="protein sequence ID" value="CAA2993883.1"/>
    <property type="molecule type" value="Genomic_DNA"/>
</dbReference>
<evidence type="ECO:0000256" key="1">
    <source>
        <dbReference type="ARBA" id="ARBA00008894"/>
    </source>
</evidence>
<dbReference type="InterPro" id="IPR032675">
    <property type="entry name" value="LRR_dom_sf"/>
</dbReference>
<evidence type="ECO:0000313" key="12">
    <source>
        <dbReference type="EMBL" id="CAA2993883.1"/>
    </source>
</evidence>
<feature type="domain" description="Disease resistance R13L4/SHOC-2-like LRR" evidence="11">
    <location>
        <begin position="807"/>
        <end position="1143"/>
    </location>
</feature>
<dbReference type="FunFam" id="1.10.10.10:FF:000322">
    <property type="entry name" value="Probable disease resistance protein At1g63360"/>
    <property type="match status" value="1"/>
</dbReference>
<dbReference type="Gramene" id="OE9A028133T2">
    <property type="protein sequence ID" value="OE9A028133C2"/>
    <property type="gene ID" value="OE9A028133"/>
</dbReference>
<accession>A0A8S0SLM9</accession>
<proteinExistence type="inferred from homology"/>
<feature type="region of interest" description="Disordered" evidence="7">
    <location>
        <begin position="113"/>
        <end position="151"/>
    </location>
</feature>
<dbReference type="InterPro" id="IPR027417">
    <property type="entry name" value="P-loop_NTPase"/>
</dbReference>
<keyword evidence="6" id="KW-0067">ATP-binding</keyword>
<dbReference type="Gene3D" id="3.40.50.300">
    <property type="entry name" value="P-loop containing nucleotide triphosphate hydrolases"/>
    <property type="match status" value="1"/>
</dbReference>
<dbReference type="Gene3D" id="1.20.5.4130">
    <property type="match status" value="1"/>
</dbReference>
<dbReference type="CDD" id="cd14798">
    <property type="entry name" value="RX-CC_like"/>
    <property type="match status" value="1"/>
</dbReference>
<evidence type="ECO:0000256" key="3">
    <source>
        <dbReference type="ARBA" id="ARBA00022737"/>
    </source>
</evidence>
<keyword evidence="3" id="KW-0677">Repeat</keyword>
<evidence type="ECO:0000259" key="11">
    <source>
        <dbReference type="Pfam" id="PF23598"/>
    </source>
</evidence>
<name>A0A8S0SLM9_OLEEU</name>
<dbReference type="InterPro" id="IPR036388">
    <property type="entry name" value="WH-like_DNA-bd_sf"/>
</dbReference>
<dbReference type="InterPro" id="IPR044974">
    <property type="entry name" value="Disease_R_plants"/>
</dbReference>
<dbReference type="Gene3D" id="1.10.8.430">
    <property type="entry name" value="Helical domain of apoptotic protease-activating factors"/>
    <property type="match status" value="1"/>
</dbReference>
<keyword evidence="4" id="KW-0547">Nucleotide-binding</keyword>
<comment type="caution">
    <text evidence="12">The sequence shown here is derived from an EMBL/GenBank/DDBJ whole genome shotgun (WGS) entry which is preliminary data.</text>
</comment>
<evidence type="ECO:0000259" key="9">
    <source>
        <dbReference type="Pfam" id="PF18052"/>
    </source>
</evidence>
<feature type="compositionally biased region" description="Basic and acidic residues" evidence="7">
    <location>
        <begin position="123"/>
        <end position="145"/>
    </location>
</feature>
<feature type="domain" description="Disease resistance protein winged helix" evidence="10">
    <location>
        <begin position="682"/>
        <end position="752"/>
    </location>
</feature>
<feature type="domain" description="NB-ARC" evidence="8">
    <location>
        <begin position="426"/>
        <end position="595"/>
    </location>
</feature>
<dbReference type="InterPro" id="IPR041118">
    <property type="entry name" value="Rx_N"/>
</dbReference>
<gene>
    <name evidence="12" type="ORF">OLEA9_A028133</name>
</gene>
<dbReference type="GO" id="GO:0043531">
    <property type="term" value="F:ADP binding"/>
    <property type="evidence" value="ECO:0007669"/>
    <property type="project" value="InterPro"/>
</dbReference>
<evidence type="ECO:0000259" key="10">
    <source>
        <dbReference type="Pfam" id="PF23559"/>
    </source>
</evidence>
<dbReference type="SUPFAM" id="SSF52540">
    <property type="entry name" value="P-loop containing nucleoside triphosphate hydrolases"/>
    <property type="match status" value="1"/>
</dbReference>
<dbReference type="InterPro" id="IPR038005">
    <property type="entry name" value="RX-like_CC"/>
</dbReference>
<keyword evidence="13" id="KW-1185">Reference proteome</keyword>
<dbReference type="PRINTS" id="PR00364">
    <property type="entry name" value="DISEASERSIST"/>
</dbReference>
<feature type="region of interest" description="Disordered" evidence="7">
    <location>
        <begin position="165"/>
        <end position="230"/>
    </location>
</feature>
<protein>
    <submittedName>
        <fullName evidence="12">Late blight resistance homolog R1B-17</fullName>
    </submittedName>
</protein>
<dbReference type="InterPro" id="IPR055414">
    <property type="entry name" value="LRR_R13L4/SHOC2-like"/>
</dbReference>
<comment type="similarity">
    <text evidence="1">Belongs to the disease resistance NB-LRR family.</text>
</comment>
<feature type="domain" description="Disease resistance N-terminal" evidence="9">
    <location>
        <begin position="271"/>
        <end position="346"/>
    </location>
</feature>
<dbReference type="Gene3D" id="1.10.10.10">
    <property type="entry name" value="Winged helix-like DNA-binding domain superfamily/Winged helix DNA-binding domain"/>
    <property type="match status" value="1"/>
</dbReference>
<dbReference type="InterPro" id="IPR058922">
    <property type="entry name" value="WHD_DRP"/>
</dbReference>
<evidence type="ECO:0000256" key="4">
    <source>
        <dbReference type="ARBA" id="ARBA00022741"/>
    </source>
</evidence>
<dbReference type="SUPFAM" id="SSF52058">
    <property type="entry name" value="L domain-like"/>
    <property type="match status" value="1"/>
</dbReference>
<dbReference type="OrthoDB" id="646178at2759"/>
<dbReference type="AlphaFoldDB" id="A0A8S0SLM9"/>
<feature type="compositionally biased region" description="Polar residues" evidence="7">
    <location>
        <begin position="113"/>
        <end position="122"/>
    </location>
</feature>
<dbReference type="GO" id="GO:0051607">
    <property type="term" value="P:defense response to virus"/>
    <property type="evidence" value="ECO:0007669"/>
    <property type="project" value="UniProtKB-ARBA"/>
</dbReference>
<keyword evidence="2" id="KW-0433">Leucine-rich repeat</keyword>
<dbReference type="Proteomes" id="UP000594638">
    <property type="component" value="Unassembled WGS sequence"/>
</dbReference>
<dbReference type="PANTHER" id="PTHR23155:SF1193">
    <property type="entry name" value="DISEASE RESISTANCE PROTEIN RPP13-RELATED"/>
    <property type="match status" value="1"/>
</dbReference>
<dbReference type="Pfam" id="PF18052">
    <property type="entry name" value="Rx_N"/>
    <property type="match status" value="1"/>
</dbReference>
<evidence type="ECO:0000313" key="13">
    <source>
        <dbReference type="Proteomes" id="UP000594638"/>
    </source>
</evidence>
<dbReference type="InterPro" id="IPR002182">
    <property type="entry name" value="NB-ARC"/>
</dbReference>
<evidence type="ECO:0000256" key="6">
    <source>
        <dbReference type="ARBA" id="ARBA00022840"/>
    </source>
</evidence>
<dbReference type="Gene3D" id="3.80.10.10">
    <property type="entry name" value="Ribonuclease Inhibitor"/>
    <property type="match status" value="1"/>
</dbReference>
<feature type="region of interest" description="Disordered" evidence="7">
    <location>
        <begin position="1158"/>
        <end position="1181"/>
    </location>
</feature>
<evidence type="ECO:0000256" key="5">
    <source>
        <dbReference type="ARBA" id="ARBA00022821"/>
    </source>
</evidence>
<evidence type="ECO:0000256" key="7">
    <source>
        <dbReference type="SAM" id="MobiDB-lite"/>
    </source>
</evidence>
<dbReference type="Pfam" id="PF00931">
    <property type="entry name" value="NB-ARC"/>
    <property type="match status" value="1"/>
</dbReference>
<reference evidence="12 13" key="1">
    <citation type="submission" date="2019-12" db="EMBL/GenBank/DDBJ databases">
        <authorList>
            <person name="Alioto T."/>
            <person name="Alioto T."/>
            <person name="Gomez Garrido J."/>
        </authorList>
    </citation>
    <scope>NUCLEOTIDE SEQUENCE [LARGE SCALE GENOMIC DNA]</scope>
</reference>
<keyword evidence="5" id="KW-0611">Plant defense</keyword>
<evidence type="ECO:0000256" key="2">
    <source>
        <dbReference type="ARBA" id="ARBA00022614"/>
    </source>
</evidence>
<evidence type="ECO:0000259" key="8">
    <source>
        <dbReference type="Pfam" id="PF00931"/>
    </source>
</evidence>
<dbReference type="PANTHER" id="PTHR23155">
    <property type="entry name" value="DISEASE RESISTANCE PROTEIN RP"/>
    <property type="match status" value="1"/>
</dbReference>
<sequence length="1181" mass="134659">MGKVSFEYTISIFKRQMRDKLKSSDVRGESRCQYSLHGFLLAIMIWAFESIPTLGMKFGTKYPDVIPRMIAWEMSKRLTSAAIYNVLNSKEVEKKVDRLVELTVTGRFHPTTSAFDGATNSRSAEENSKLEEEEVRGKNIGRNELETESGFDDVRDVPIAETNVEAHEEDPKLEEEVRGKNIGGKDLEKEAESGDPKLEEEVRGKNIGGKDLEKEAESGNEINEQENEKMVKDSVRKEIILEKEHPDMKKGISDFVTPEKHDMDTNELTQAVEFLLETLKQLLLYSVDLIRDVKSDVESLYNELDLLKGFLKDSTEKRNSNEYMKSVARQTREVVYNAEDAVETFVSLTSVPKTKSYFEKALHGKNYVANLRNVAEEVKSIMTMVKNMYDSKKIGFAALQYGEGSERITTKRKVPIVEEENVVGFQDEAEKLIKLLNEGLEELEVISIIGMPGLGKTTLAKIIFRDPKIEYEFYNRAWVYVSQEYSKKEVFLKILGQLIKLTDDMYKMDAERLANELHRFLEKGKYLIVMDDVWKEYVWDDLKLAFPKNKNRSRILMTSRILSVGKHANPNRDPHCLRFLTPHESWKSLQQKALGTKQCLDQELIEHGKRIAKECEGLPLAIGIIGGVLLGKGIEIYWWEKVAGRVHAYLNLDREERMDKLIALSFQNLPYHLKACFLYFGMFPEDFEIPVSKLLQLWTAEGFIQKEEGMNLEDIAEEYLEDLVNRNLVMVGKWKSNGKVKICHIHDMLHEFCKKEGAEQNFFYEIKEFNRGTYSFSSTLPFDEYRRLGVHSGISNFISSKQFGPRVRSLLCFSGEDITLSLDHVSSIPGSFKLLRVLDGRPITFPRFPSDLTQLIHLRYLVLSIAFQVLPTTISNLRNLQTLIVVTSLRTLEIKADIWKMIQLRHLEINASTSLPKTGKSKEDSLMRLPAVLTKTRKCKEDSLKSGSLVTLSTISPESCSEDVFAAAPNLKKLGIRGQLFKLLGDKGGSTLFDSLGKILVNLENLKLMNDVFPGSPAEGKLSLPQMYKFPPKLNKLTLSDTLLDWKHMSTLGKLENLEILKLKDNAFEGIMWQPEEGGFRALRILHIGKTNLVSWNASADHFPKLWRLYLKHCSYLYEVPSGLGDISSLQIMDLYCTSKSAAASARKIELLKKNFQDQQSTKGSGFKLNIYPPDAPAKNQ</sequence>
<organism evidence="12 13">
    <name type="scientific">Olea europaea subsp. europaea</name>
    <dbReference type="NCBI Taxonomy" id="158383"/>
    <lineage>
        <taxon>Eukaryota</taxon>
        <taxon>Viridiplantae</taxon>
        <taxon>Streptophyta</taxon>
        <taxon>Embryophyta</taxon>
        <taxon>Tracheophyta</taxon>
        <taxon>Spermatophyta</taxon>
        <taxon>Magnoliopsida</taxon>
        <taxon>eudicotyledons</taxon>
        <taxon>Gunneridae</taxon>
        <taxon>Pentapetalae</taxon>
        <taxon>asterids</taxon>
        <taxon>lamiids</taxon>
        <taxon>Lamiales</taxon>
        <taxon>Oleaceae</taxon>
        <taxon>Oleeae</taxon>
        <taxon>Olea</taxon>
    </lineage>
</organism>